<evidence type="ECO:0000259" key="2">
    <source>
        <dbReference type="Pfam" id="PF13193"/>
    </source>
</evidence>
<dbReference type="PANTHER" id="PTHR43767">
    <property type="entry name" value="LONG-CHAIN-FATTY-ACID--COA LIGASE"/>
    <property type="match status" value="1"/>
</dbReference>
<dbReference type="Pfam" id="PF00501">
    <property type="entry name" value="AMP-binding"/>
    <property type="match status" value="1"/>
</dbReference>
<feature type="domain" description="AMP-dependent synthetase/ligase" evidence="1">
    <location>
        <begin position="20"/>
        <end position="387"/>
    </location>
</feature>
<name>A0ABY7JV81_9ACTN</name>
<dbReference type="Pfam" id="PF13193">
    <property type="entry name" value="AMP-binding_C"/>
    <property type="match status" value="1"/>
</dbReference>
<dbReference type="EC" id="6.2.1.3" evidence="3"/>
<dbReference type="InterPro" id="IPR050237">
    <property type="entry name" value="ATP-dep_AMP-bd_enzyme"/>
</dbReference>
<dbReference type="RefSeq" id="WP_269442121.1">
    <property type="nucleotide sequence ID" value="NZ_CP097463.1"/>
</dbReference>
<dbReference type="InterPro" id="IPR042099">
    <property type="entry name" value="ANL_N_sf"/>
</dbReference>
<dbReference type="Gene3D" id="3.30.300.30">
    <property type="match status" value="1"/>
</dbReference>
<keyword evidence="4" id="KW-1185">Reference proteome</keyword>
<dbReference type="InterPro" id="IPR045851">
    <property type="entry name" value="AMP-bd_C_sf"/>
</dbReference>
<dbReference type="InterPro" id="IPR020845">
    <property type="entry name" value="AMP-binding_CS"/>
</dbReference>
<dbReference type="Gene3D" id="3.40.50.12780">
    <property type="entry name" value="N-terminal domain of ligase-like"/>
    <property type="match status" value="1"/>
</dbReference>
<sequence>MDAALAANLITRVNVGDALTRTAARMPDQLAIVDGERRWTYAQLNARVNDVANALAAQGYSRGNTLALASGNSCEFMVTYLACAKLGVVCVPMNLGWRADEIAYVLDHSEARGLVVEAQLVALVVPALEKVPAVRDVIVAYGTDGRYEQGLPDRDWRTFADLHTGDTREPEFFVDDRDALSYLYTSGTTSFPKGVVGSHTAIYLEALMVAAESGLDKDERIAALMPLFHTAQLNGFGTPAVMMGATVYLQRGFDPGALLDLIERERITRIFALPMMYRALLEFPGIGERDLSSLKRAAYAMAPMPDALLRACLDTFGCEFYLAFGQTEMSPVTTLFRPEHQLSHPGAVGTQVVNVQIEIMGPDGELLPRGQEGEIVYRGPQALNGYLKNPQATAEAFADGWFHSGDVGRLDPDGMLWFSDRYKDVIKSGGENVASIEVEKAIYAADPRVAEAVVVGLPHPRWTEAITAVVTAKPGERVDEASLLDAVKGHIAGFKAPKAVIVVDELPRTSTGKVQKNVVREQHAAHYTSTT</sequence>
<feature type="domain" description="AMP-binding enzyme C-terminal" evidence="2">
    <location>
        <begin position="437"/>
        <end position="513"/>
    </location>
</feature>
<dbReference type="GO" id="GO:0004467">
    <property type="term" value="F:long-chain fatty acid-CoA ligase activity"/>
    <property type="evidence" value="ECO:0007669"/>
    <property type="project" value="UniProtKB-EC"/>
</dbReference>
<dbReference type="SUPFAM" id="SSF56801">
    <property type="entry name" value="Acetyl-CoA synthetase-like"/>
    <property type="match status" value="1"/>
</dbReference>
<organism evidence="3 4">
    <name type="scientific">Jatrophihabitans cynanchi</name>
    <dbReference type="NCBI Taxonomy" id="2944128"/>
    <lineage>
        <taxon>Bacteria</taxon>
        <taxon>Bacillati</taxon>
        <taxon>Actinomycetota</taxon>
        <taxon>Actinomycetes</taxon>
        <taxon>Jatrophihabitantales</taxon>
        <taxon>Jatrophihabitantaceae</taxon>
        <taxon>Jatrophihabitans</taxon>
    </lineage>
</organism>
<proteinExistence type="predicted"/>
<reference evidence="3" key="1">
    <citation type="submission" date="2022-05" db="EMBL/GenBank/DDBJ databases">
        <title>Jatrophihabitans sp. SB3-54 whole genome sequence.</title>
        <authorList>
            <person name="Suh M.K."/>
            <person name="Eom M.K."/>
            <person name="Kim J.S."/>
            <person name="Kim H.S."/>
            <person name="Do H.E."/>
            <person name="Shin Y.K."/>
            <person name="Lee J.-S."/>
        </authorList>
    </citation>
    <scope>NUCLEOTIDE SEQUENCE</scope>
    <source>
        <strain evidence="3">SB3-54</strain>
    </source>
</reference>
<dbReference type="PROSITE" id="PS00455">
    <property type="entry name" value="AMP_BINDING"/>
    <property type="match status" value="1"/>
</dbReference>
<accession>A0ABY7JV81</accession>
<dbReference type="InterPro" id="IPR025110">
    <property type="entry name" value="AMP-bd_C"/>
</dbReference>
<evidence type="ECO:0000313" key="3">
    <source>
        <dbReference type="EMBL" id="WAX55603.1"/>
    </source>
</evidence>
<dbReference type="NCBIfam" id="NF004837">
    <property type="entry name" value="PRK06187.1"/>
    <property type="match status" value="1"/>
</dbReference>
<protein>
    <submittedName>
        <fullName evidence="3">Long-chain-fatty-acid--CoA ligase</fullName>
        <ecNumber evidence="3">6.2.1.3</ecNumber>
    </submittedName>
</protein>
<evidence type="ECO:0000313" key="4">
    <source>
        <dbReference type="Proteomes" id="UP001164693"/>
    </source>
</evidence>
<evidence type="ECO:0000259" key="1">
    <source>
        <dbReference type="Pfam" id="PF00501"/>
    </source>
</evidence>
<dbReference type="InterPro" id="IPR000873">
    <property type="entry name" value="AMP-dep_synth/lig_dom"/>
</dbReference>
<dbReference type="Proteomes" id="UP001164693">
    <property type="component" value="Chromosome"/>
</dbReference>
<dbReference type="PANTHER" id="PTHR43767:SF1">
    <property type="entry name" value="NONRIBOSOMAL PEPTIDE SYNTHASE PES1 (EUROFUNG)-RELATED"/>
    <property type="match status" value="1"/>
</dbReference>
<dbReference type="EMBL" id="CP097463">
    <property type="protein sequence ID" value="WAX55603.1"/>
    <property type="molecule type" value="Genomic_DNA"/>
</dbReference>
<keyword evidence="3" id="KW-0436">Ligase</keyword>
<gene>
    <name evidence="3" type="ORF">M6B22_13750</name>
</gene>